<reference evidence="1 2" key="1">
    <citation type="submission" date="2020-08" db="EMBL/GenBank/DDBJ databases">
        <title>Sequencing the genomes of 1000 actinobacteria strains.</title>
        <authorList>
            <person name="Klenk H.-P."/>
        </authorList>
    </citation>
    <scope>NUCLEOTIDE SEQUENCE [LARGE SCALE GENOMIC DNA]</scope>
    <source>
        <strain evidence="1 2">DSM 15626</strain>
    </source>
</reference>
<evidence type="ECO:0000313" key="1">
    <source>
        <dbReference type="EMBL" id="MBB6564410.1"/>
    </source>
</evidence>
<gene>
    <name evidence="1" type="ORF">HNR71_000047</name>
</gene>
<evidence type="ECO:0000313" key="2">
    <source>
        <dbReference type="Proteomes" id="UP000553957"/>
    </source>
</evidence>
<dbReference type="AlphaFoldDB" id="A0A841S418"/>
<dbReference type="RefSeq" id="WP_272954798.1">
    <property type="nucleotide sequence ID" value="NZ_BAAAGT010000022.1"/>
</dbReference>
<comment type="caution">
    <text evidence="1">The sequence shown here is derived from an EMBL/GenBank/DDBJ whole genome shotgun (WGS) entry which is preliminary data.</text>
</comment>
<organism evidence="1 2">
    <name type="scientific">Kribbella sandramycini</name>
    <dbReference type="NCBI Taxonomy" id="60450"/>
    <lineage>
        <taxon>Bacteria</taxon>
        <taxon>Bacillati</taxon>
        <taxon>Actinomycetota</taxon>
        <taxon>Actinomycetes</taxon>
        <taxon>Propionibacteriales</taxon>
        <taxon>Kribbellaceae</taxon>
        <taxon>Kribbella</taxon>
    </lineage>
</organism>
<dbReference type="EMBL" id="JACHKF010000001">
    <property type="protein sequence ID" value="MBB6564410.1"/>
    <property type="molecule type" value="Genomic_DNA"/>
</dbReference>
<name>A0A841S418_9ACTN</name>
<proteinExistence type="predicted"/>
<dbReference type="Proteomes" id="UP000553957">
    <property type="component" value="Unassembled WGS sequence"/>
</dbReference>
<protein>
    <submittedName>
        <fullName evidence="1">Type IV secretory pathway TrbD component</fullName>
    </submittedName>
</protein>
<sequence length="43" mass="4360">MSELFFIAAALCALLGATTAGWVLFGFGVLCWIIAVAITAVAG</sequence>
<accession>A0A841S418</accession>